<gene>
    <name evidence="2" type="ordered locus">Astex_2554</name>
</gene>
<organism evidence="2 3">
    <name type="scientific">Asticcacaulis excentricus (strain ATCC 15261 / DSM 4724 / KCTC 12464 / NCIMB 9791 / VKM B-1370 / CB 48)</name>
    <dbReference type="NCBI Taxonomy" id="573065"/>
    <lineage>
        <taxon>Bacteria</taxon>
        <taxon>Pseudomonadati</taxon>
        <taxon>Pseudomonadota</taxon>
        <taxon>Alphaproteobacteria</taxon>
        <taxon>Caulobacterales</taxon>
        <taxon>Caulobacteraceae</taxon>
        <taxon>Asticcacaulis</taxon>
    </lineage>
</organism>
<dbReference type="OrthoDB" id="7173485at2"/>
<sequence>MSAIFAADAALRARRVLCLSLWTAGVVLTVGSGAVAARIATFDGTMLTQVDDRRDPHAIFPATESVERDVLDVRPTVMATLTRAGVWPATEALPSPEHPSSVSSKTSAAADMVYVSPDASDTAAPVEATRPRAVPGVIECTDTCFDASQVATEAVETAGGDTASLPTVTPEAAAKPETVALDDLLPRR</sequence>
<accession>E8RV04</accession>
<protein>
    <submittedName>
        <fullName evidence="2">Uncharacterized protein</fullName>
    </submittedName>
</protein>
<dbReference type="EMBL" id="CP002396">
    <property type="protein sequence ID" value="ADU14204.1"/>
    <property type="molecule type" value="Genomic_DNA"/>
</dbReference>
<evidence type="ECO:0000313" key="3">
    <source>
        <dbReference type="Proteomes" id="UP000001492"/>
    </source>
</evidence>
<evidence type="ECO:0000256" key="1">
    <source>
        <dbReference type="SAM" id="MobiDB-lite"/>
    </source>
</evidence>
<dbReference type="HOGENOM" id="CLU_1438370_0_0_5"/>
<dbReference type="RefSeq" id="WP_013480028.1">
    <property type="nucleotide sequence ID" value="NC_014817.1"/>
</dbReference>
<proteinExistence type="predicted"/>
<dbReference type="KEGG" id="aex:Astex_2554"/>
<dbReference type="Proteomes" id="UP000001492">
    <property type="component" value="Chromosome 2"/>
</dbReference>
<dbReference type="AlphaFoldDB" id="E8RV04"/>
<dbReference type="STRING" id="573065.Astex_2554"/>
<keyword evidence="3" id="KW-1185">Reference proteome</keyword>
<reference evidence="3" key="1">
    <citation type="submission" date="2010-12" db="EMBL/GenBank/DDBJ databases">
        <title>Complete sequence of chromosome 2 of Asticcacaulis excentricus CB 48.</title>
        <authorList>
            <consortium name="US DOE Joint Genome Institute"/>
            <person name="Lucas S."/>
            <person name="Copeland A."/>
            <person name="Lapidus A."/>
            <person name="Cheng J.-F."/>
            <person name="Bruce D."/>
            <person name="Goodwin L."/>
            <person name="Pitluck S."/>
            <person name="Teshima H."/>
            <person name="Davenport K."/>
            <person name="Detter J.C."/>
            <person name="Han C."/>
            <person name="Tapia R."/>
            <person name="Land M."/>
            <person name="Hauser L."/>
            <person name="Jeffries C."/>
            <person name="Kyrpides N."/>
            <person name="Ivanova N."/>
            <person name="Ovchinnikova G."/>
            <person name="Brun Y.V."/>
            <person name="Woyke T."/>
        </authorList>
    </citation>
    <scope>NUCLEOTIDE SEQUENCE [LARGE SCALE GENOMIC DNA]</scope>
    <source>
        <strain evidence="3">ATCC 15261 / DSM 4724 / KCTC 12464 / NCIMB 9791 / VKM B-1370 / CB 48</strain>
    </source>
</reference>
<evidence type="ECO:0000313" key="2">
    <source>
        <dbReference type="EMBL" id="ADU14204.1"/>
    </source>
</evidence>
<name>E8RV04_ASTEC</name>
<feature type="region of interest" description="Disordered" evidence="1">
    <location>
        <begin position="157"/>
        <end position="188"/>
    </location>
</feature>